<proteinExistence type="predicted"/>
<organism evidence="1 2">
    <name type="scientific">Faecalibacterium cf. prausnitzii KLE1255</name>
    <dbReference type="NCBI Taxonomy" id="748224"/>
    <lineage>
        <taxon>Bacteria</taxon>
        <taxon>Bacillati</taxon>
        <taxon>Bacillota</taxon>
        <taxon>Clostridia</taxon>
        <taxon>Eubacteriales</taxon>
        <taxon>Oscillospiraceae</taxon>
        <taxon>Faecalibacterium</taxon>
    </lineage>
</organism>
<comment type="caution">
    <text evidence="1">The sequence shown here is derived from an EMBL/GenBank/DDBJ whole genome shotgun (WGS) entry which is preliminary data.</text>
</comment>
<reference evidence="1 2" key="1">
    <citation type="submission" date="2010-08" db="EMBL/GenBank/DDBJ databases">
        <authorList>
            <person name="Weinstock G."/>
            <person name="Sodergren E."/>
            <person name="Clifton S."/>
            <person name="Fulton L."/>
            <person name="Fulton B."/>
            <person name="Courtney L."/>
            <person name="Fronick C."/>
            <person name="Harrison M."/>
            <person name="Strong C."/>
            <person name="Farmer C."/>
            <person name="Delahaunty K."/>
            <person name="Markovic C."/>
            <person name="Hall O."/>
            <person name="Minx P."/>
            <person name="Tomlinson C."/>
            <person name="Mitreva M."/>
            <person name="Hou S."/>
            <person name="Chen J."/>
            <person name="Wollam A."/>
            <person name="Pepin K.H."/>
            <person name="Johnson M."/>
            <person name="Bhonagiri V."/>
            <person name="Zhang X."/>
            <person name="Suruliraj S."/>
            <person name="Warren W."/>
            <person name="Chinwalla A."/>
            <person name="Mardis E.R."/>
            <person name="Wilson R.K."/>
        </authorList>
    </citation>
    <scope>NUCLEOTIDE SEQUENCE [LARGE SCALE GENOMIC DNA]</scope>
    <source>
        <strain evidence="1 2">KLE1255</strain>
    </source>
</reference>
<gene>
    <name evidence="1" type="ORF">HMPREF9436_01690</name>
</gene>
<evidence type="ECO:0000313" key="2">
    <source>
        <dbReference type="Proteomes" id="UP000006028"/>
    </source>
</evidence>
<dbReference type="HOGENOM" id="CLU_2806104_0_0_9"/>
<protein>
    <submittedName>
        <fullName evidence="1">Uncharacterized protein</fullName>
    </submittedName>
</protein>
<sequence>MNQIQHEQYTGKGGIYQQLTLPISENILIDEHEPVYVANAQLEELPALLDARENQYLYRIVSPLHCF</sequence>
<dbReference type="EMBL" id="AECU01000136">
    <property type="protein sequence ID" value="EFQ06804.1"/>
    <property type="molecule type" value="Genomic_DNA"/>
</dbReference>
<dbReference type="Proteomes" id="UP000006028">
    <property type="component" value="Unassembled WGS sequence"/>
</dbReference>
<evidence type="ECO:0000313" key="1">
    <source>
        <dbReference type="EMBL" id="EFQ06804.1"/>
    </source>
</evidence>
<dbReference type="BioCyc" id="FCF748224-HMP:GTSS-1747-MONOMER"/>
<dbReference type="AlphaFoldDB" id="E2ZJ44"/>
<name>E2ZJ44_9FIRM</name>
<accession>E2ZJ44</accession>